<reference evidence="1 2" key="1">
    <citation type="submission" date="2017-11" db="EMBL/GenBank/DDBJ databases">
        <title>De novo assembly and phasing of dikaryotic genomes from two isolates of Puccinia coronata f. sp. avenae, the causal agent of oat crown rust.</title>
        <authorList>
            <person name="Miller M.E."/>
            <person name="Zhang Y."/>
            <person name="Omidvar V."/>
            <person name="Sperschneider J."/>
            <person name="Schwessinger B."/>
            <person name="Raley C."/>
            <person name="Palmer J.M."/>
            <person name="Garnica D."/>
            <person name="Upadhyaya N."/>
            <person name="Rathjen J."/>
            <person name="Taylor J.M."/>
            <person name="Park R.F."/>
            <person name="Dodds P.N."/>
            <person name="Hirsch C.D."/>
            <person name="Kianian S.F."/>
            <person name="Figueroa M."/>
        </authorList>
    </citation>
    <scope>NUCLEOTIDE SEQUENCE [LARGE SCALE GENOMIC DNA]</scope>
    <source>
        <strain evidence="1">12NC29</strain>
    </source>
</reference>
<evidence type="ECO:0000313" key="2">
    <source>
        <dbReference type="Proteomes" id="UP000235388"/>
    </source>
</evidence>
<dbReference type="Proteomes" id="UP000235388">
    <property type="component" value="Unassembled WGS sequence"/>
</dbReference>
<comment type="caution">
    <text evidence="1">The sequence shown here is derived from an EMBL/GenBank/DDBJ whole genome shotgun (WGS) entry which is preliminary data.</text>
</comment>
<organism evidence="1 2">
    <name type="scientific">Puccinia coronata f. sp. avenae</name>
    <dbReference type="NCBI Taxonomy" id="200324"/>
    <lineage>
        <taxon>Eukaryota</taxon>
        <taxon>Fungi</taxon>
        <taxon>Dikarya</taxon>
        <taxon>Basidiomycota</taxon>
        <taxon>Pucciniomycotina</taxon>
        <taxon>Pucciniomycetes</taxon>
        <taxon>Pucciniales</taxon>
        <taxon>Pucciniaceae</taxon>
        <taxon>Puccinia</taxon>
    </lineage>
</organism>
<name>A0A2N5SLQ4_9BASI</name>
<sequence length="215" mass="24677">MAQSEWSAEQIIQLRGILLTQTSIQPDWDWSKVQVDLMILSDLVGLKFEPYHEPSAEILSSGLMSYEPNRSTHAISQLPNFNTDYNTPTPRNLINVPREYHPSITTAARFLFSHLPGFEANLNESIFALQSRHPPLFRLITEFSKVYQARLMIYEVCLTEWAFEKLVAWDQSLQTKNLDFFDDEPDRFSKAKALLGSELARGSKEEECADDGTWS</sequence>
<gene>
    <name evidence="1" type="ORF">PCANC_18096</name>
</gene>
<accession>A0A2N5SLQ4</accession>
<dbReference type="EMBL" id="PGCJ01000929">
    <property type="protein sequence ID" value="PLW14143.1"/>
    <property type="molecule type" value="Genomic_DNA"/>
</dbReference>
<proteinExistence type="predicted"/>
<keyword evidence="2" id="KW-1185">Reference proteome</keyword>
<protein>
    <submittedName>
        <fullName evidence="1">Uncharacterized protein</fullName>
    </submittedName>
</protein>
<evidence type="ECO:0000313" key="1">
    <source>
        <dbReference type="EMBL" id="PLW14143.1"/>
    </source>
</evidence>
<dbReference type="AlphaFoldDB" id="A0A2N5SLQ4"/>
<dbReference type="OrthoDB" id="2495629at2759"/>